<dbReference type="OrthoDB" id="9797172at2"/>
<dbReference type="Gene3D" id="1.10.260.40">
    <property type="entry name" value="lambda repressor-like DNA-binding domains"/>
    <property type="match status" value="1"/>
</dbReference>
<dbReference type="SMART" id="SM00530">
    <property type="entry name" value="HTH_XRE"/>
    <property type="match status" value="1"/>
</dbReference>
<name>A0A964T9N8_9HYPH</name>
<dbReference type="InterPro" id="IPR010982">
    <property type="entry name" value="Lambda_DNA-bd_dom_sf"/>
</dbReference>
<evidence type="ECO:0000259" key="2">
    <source>
        <dbReference type="PROSITE" id="PS50943"/>
    </source>
</evidence>
<dbReference type="AlphaFoldDB" id="A0A964T9N8"/>
<dbReference type="InterPro" id="IPR001387">
    <property type="entry name" value="Cro/C1-type_HTH"/>
</dbReference>
<dbReference type="RefSeq" id="WP_161142225.1">
    <property type="nucleotide sequence ID" value="NZ_SPKJ01000102.1"/>
</dbReference>
<reference evidence="3" key="1">
    <citation type="submission" date="2019-03" db="EMBL/GenBank/DDBJ databases">
        <title>Afifella sp. nov., isolated from activated sludge.</title>
        <authorList>
            <person name="Li Q."/>
            <person name="Liu Y."/>
        </authorList>
    </citation>
    <scope>NUCLEOTIDE SEQUENCE</scope>
    <source>
        <strain evidence="3">L72</strain>
    </source>
</reference>
<dbReference type="PROSITE" id="PS50943">
    <property type="entry name" value="HTH_CROC1"/>
    <property type="match status" value="1"/>
</dbReference>
<dbReference type="PANTHER" id="PTHR46797">
    <property type="entry name" value="HTH-TYPE TRANSCRIPTIONAL REGULATOR"/>
    <property type="match status" value="1"/>
</dbReference>
<keyword evidence="4" id="KW-1185">Reference proteome</keyword>
<dbReference type="GO" id="GO:0003700">
    <property type="term" value="F:DNA-binding transcription factor activity"/>
    <property type="evidence" value="ECO:0007669"/>
    <property type="project" value="TreeGrafter"/>
</dbReference>
<evidence type="ECO:0000313" key="3">
    <source>
        <dbReference type="EMBL" id="MYZ49887.1"/>
    </source>
</evidence>
<dbReference type="Pfam" id="PF01381">
    <property type="entry name" value="HTH_3"/>
    <property type="match status" value="1"/>
</dbReference>
<sequence length="163" mass="17500">MVQAEIGATRSPAPIDVHVGNQVRLRRKQLGITQEALGEAIGVTFQQVQKYERGVNRIGASRLQQIAAALDVPISHFFPKSDAATDAAGRDKDLALRAAAELTDALAQVLRRAQGEVRSDTQPVISAVLRAARTIAEIDGKPSSEALIESAERSLGKDRREPA</sequence>
<proteinExistence type="predicted"/>
<dbReference type="GO" id="GO:0005829">
    <property type="term" value="C:cytosol"/>
    <property type="evidence" value="ECO:0007669"/>
    <property type="project" value="TreeGrafter"/>
</dbReference>
<feature type="domain" description="HTH cro/C1-type" evidence="2">
    <location>
        <begin position="23"/>
        <end position="77"/>
    </location>
</feature>
<dbReference type="SUPFAM" id="SSF47413">
    <property type="entry name" value="lambda repressor-like DNA-binding domains"/>
    <property type="match status" value="1"/>
</dbReference>
<protein>
    <submittedName>
        <fullName evidence="3">Helix-turn-helix domain-containing protein</fullName>
    </submittedName>
</protein>
<evidence type="ECO:0000313" key="4">
    <source>
        <dbReference type="Proteomes" id="UP000773614"/>
    </source>
</evidence>
<keyword evidence="1" id="KW-0238">DNA-binding</keyword>
<evidence type="ECO:0000256" key="1">
    <source>
        <dbReference type="ARBA" id="ARBA00023125"/>
    </source>
</evidence>
<dbReference type="PANTHER" id="PTHR46797:SF1">
    <property type="entry name" value="METHYLPHOSPHONATE SYNTHASE"/>
    <property type="match status" value="1"/>
</dbReference>
<organism evidence="3 4">
    <name type="scientific">Propylenella binzhouense</name>
    <dbReference type="NCBI Taxonomy" id="2555902"/>
    <lineage>
        <taxon>Bacteria</taxon>
        <taxon>Pseudomonadati</taxon>
        <taxon>Pseudomonadota</taxon>
        <taxon>Alphaproteobacteria</taxon>
        <taxon>Hyphomicrobiales</taxon>
        <taxon>Propylenellaceae</taxon>
        <taxon>Propylenella</taxon>
    </lineage>
</organism>
<accession>A0A964T9N8</accession>
<dbReference type="GO" id="GO:0003677">
    <property type="term" value="F:DNA binding"/>
    <property type="evidence" value="ECO:0007669"/>
    <property type="project" value="UniProtKB-KW"/>
</dbReference>
<gene>
    <name evidence="3" type="ORF">E4O86_19450</name>
</gene>
<dbReference type="EMBL" id="SPKJ01000102">
    <property type="protein sequence ID" value="MYZ49887.1"/>
    <property type="molecule type" value="Genomic_DNA"/>
</dbReference>
<dbReference type="InterPro" id="IPR050807">
    <property type="entry name" value="TransReg_Diox_bact_type"/>
</dbReference>
<dbReference type="Proteomes" id="UP000773614">
    <property type="component" value="Unassembled WGS sequence"/>
</dbReference>
<comment type="caution">
    <text evidence="3">The sequence shown here is derived from an EMBL/GenBank/DDBJ whole genome shotgun (WGS) entry which is preliminary data.</text>
</comment>
<dbReference type="CDD" id="cd00093">
    <property type="entry name" value="HTH_XRE"/>
    <property type="match status" value="1"/>
</dbReference>